<dbReference type="RefSeq" id="WP_037025362.1">
    <property type="nucleotide sequence ID" value="NZ_CCSF01000001.1"/>
</dbReference>
<dbReference type="AlphaFoldDB" id="A0A078LSV0"/>
<feature type="compositionally biased region" description="Polar residues" evidence="1">
    <location>
        <begin position="75"/>
        <end position="85"/>
    </location>
</feature>
<dbReference type="STRING" id="1499686.BN1079_02833"/>
<keyword evidence="4" id="KW-1185">Reference proteome</keyword>
<feature type="transmembrane region" description="Helical" evidence="2">
    <location>
        <begin position="17"/>
        <end position="35"/>
    </location>
</feature>
<sequence>MSIKSRARQLGQGMTEYIIIVALIAISAIVVYNLFGSTVREQVGDMAAELGGGQATQAANTTGTEAQQAAGTAHNLGSFQQEERQ</sequence>
<evidence type="ECO:0000313" key="3">
    <source>
        <dbReference type="EMBL" id="CDZ95498.1"/>
    </source>
</evidence>
<evidence type="ECO:0000256" key="1">
    <source>
        <dbReference type="SAM" id="MobiDB-lite"/>
    </source>
</evidence>
<dbReference type="HOGENOM" id="CLU_168123_0_0_6"/>
<keyword evidence="2" id="KW-0472">Membrane</keyword>
<organism evidence="3 4">
    <name type="scientific">Pseudomonas saudiphocaensis</name>
    <dbReference type="NCBI Taxonomy" id="1499686"/>
    <lineage>
        <taxon>Bacteria</taxon>
        <taxon>Pseudomonadati</taxon>
        <taxon>Pseudomonadota</taxon>
        <taxon>Gammaproteobacteria</taxon>
        <taxon>Pseudomonadales</taxon>
        <taxon>Pseudomonadaceae</taxon>
        <taxon>Pseudomonas</taxon>
    </lineage>
</organism>
<evidence type="ECO:0000256" key="2">
    <source>
        <dbReference type="SAM" id="Phobius"/>
    </source>
</evidence>
<accession>A0A078LSV0</accession>
<keyword evidence="2" id="KW-1133">Transmembrane helix</keyword>
<dbReference type="eggNOG" id="ENOG50331VM">
    <property type="taxonomic scope" value="Bacteria"/>
</dbReference>
<dbReference type="Proteomes" id="UP000053902">
    <property type="component" value="Unassembled WGS sequence"/>
</dbReference>
<protein>
    <recommendedName>
        <fullName evidence="5">Pilus assembly protein</fullName>
    </recommendedName>
</protein>
<feature type="region of interest" description="Disordered" evidence="1">
    <location>
        <begin position="57"/>
        <end position="85"/>
    </location>
</feature>
<feature type="compositionally biased region" description="Low complexity" evidence="1">
    <location>
        <begin position="57"/>
        <end position="73"/>
    </location>
</feature>
<gene>
    <name evidence="3" type="ORF">BN1079_02833</name>
</gene>
<evidence type="ECO:0000313" key="4">
    <source>
        <dbReference type="Proteomes" id="UP000053902"/>
    </source>
</evidence>
<dbReference type="EMBL" id="CCSF01000001">
    <property type="protein sequence ID" value="CDZ95498.1"/>
    <property type="molecule type" value="Genomic_DNA"/>
</dbReference>
<keyword evidence="2" id="KW-0812">Transmembrane</keyword>
<evidence type="ECO:0008006" key="5">
    <source>
        <dbReference type="Google" id="ProtNLM"/>
    </source>
</evidence>
<proteinExistence type="predicted"/>
<reference evidence="3 4" key="1">
    <citation type="submission" date="2014-07" db="EMBL/GenBank/DDBJ databases">
        <authorList>
            <person name="Urmite Genomes Urmite Genomes"/>
        </authorList>
    </citation>
    <scope>NUCLEOTIDE SEQUENCE [LARGE SCALE GENOMIC DNA]</scope>
    <source>
        <strain evidence="3 4">20_BN</strain>
    </source>
</reference>
<name>A0A078LSV0_9PSED</name>